<dbReference type="InterPro" id="IPR029058">
    <property type="entry name" value="AB_hydrolase_fold"/>
</dbReference>
<reference evidence="6" key="1">
    <citation type="journal article" date="2020" name="Stud. Mycol.">
        <title>101 Dothideomycetes genomes: A test case for predicting lifestyles and emergence of pathogens.</title>
        <authorList>
            <person name="Haridas S."/>
            <person name="Albert R."/>
            <person name="Binder M."/>
            <person name="Bloem J."/>
            <person name="LaButti K."/>
            <person name="Salamov A."/>
            <person name="Andreopoulos B."/>
            <person name="Baker S."/>
            <person name="Barry K."/>
            <person name="Bills G."/>
            <person name="Bluhm B."/>
            <person name="Cannon C."/>
            <person name="Castanera R."/>
            <person name="Culley D."/>
            <person name="Daum C."/>
            <person name="Ezra D."/>
            <person name="Gonzalez J."/>
            <person name="Henrissat B."/>
            <person name="Kuo A."/>
            <person name="Liang C."/>
            <person name="Lipzen A."/>
            <person name="Lutzoni F."/>
            <person name="Magnuson J."/>
            <person name="Mondo S."/>
            <person name="Nolan M."/>
            <person name="Ohm R."/>
            <person name="Pangilinan J."/>
            <person name="Park H.-J."/>
            <person name="Ramirez L."/>
            <person name="Alfaro M."/>
            <person name="Sun H."/>
            <person name="Tritt A."/>
            <person name="Yoshinaga Y."/>
            <person name="Zwiers L.-H."/>
            <person name="Turgeon B."/>
            <person name="Goodwin S."/>
            <person name="Spatafora J."/>
            <person name="Crous P."/>
            <person name="Grigoriev I."/>
        </authorList>
    </citation>
    <scope>NUCLEOTIDE SEQUENCE [LARGE SCALE GENOMIC DNA]</scope>
    <source>
        <strain evidence="6">CECT 20119</strain>
    </source>
</reference>
<accession>A0A6A6GEW4</accession>
<dbReference type="EMBL" id="ML992505">
    <property type="protein sequence ID" value="KAF2224053.1"/>
    <property type="molecule type" value="Genomic_DNA"/>
</dbReference>
<sequence length="544" mass="61546">MPTTTFQQLPVTLPIGPLGTIVALNLTPTGSKSPTCTYVGGLPYALPPIFSHRFRPPRPLPQSYRYGTRANPGLHTGRTALCPQPGFRAPPATELWDENCLQLNIWIPSGPAPESGWPVLFYIHGGWLQFGTANTPPEVVANMYHETGFRAIVVMPAYRLNLFGFLASRELEAEARRNGETVGNCGFWDQRCALEWVRRNIKVFGGDVDRITVAGYSAGSHSTFNQLAYDLDRPKGEQIIGRAVMWSNGPGVQPKELPEHQDQFDELLSRLGIPMDLNGDEKLRKLREASMYKLVAVQEKMKISEFRALSDGVFVNKHTSRNINDGTFAHKLKGRGIKILNGECSEEWNMYGSWRPPSDSHDALYQRLVADYPERAVKALMQLYFPDRKLPPQYKDWQDAFGKVYADMQVYALERGFADRLDAGGFKVGKDLLRYRIDWRAKCVDGFLPPEWGVTHSSDMAIWFWGNGWGKGLTEEEKRVVAPMNGLLSDFVSFRDVEWPVKVPRGVLRLNREGKVDMWMDELYDHGLKVWEAVTAEQEPLPKI</sequence>
<dbReference type="PANTHER" id="PTHR43142">
    <property type="entry name" value="CARBOXYLIC ESTER HYDROLASE"/>
    <property type="match status" value="1"/>
</dbReference>
<evidence type="ECO:0000313" key="6">
    <source>
        <dbReference type="Proteomes" id="UP000799538"/>
    </source>
</evidence>
<dbReference type="EC" id="3.1.1.-" evidence="3"/>
<dbReference type="PROSITE" id="PS00122">
    <property type="entry name" value="CARBOXYLESTERASE_B_1"/>
    <property type="match status" value="1"/>
</dbReference>
<feature type="domain" description="Carboxylesterase type B" evidence="4">
    <location>
        <begin position="38"/>
        <end position="495"/>
    </location>
</feature>
<dbReference type="InterPro" id="IPR019826">
    <property type="entry name" value="Carboxylesterase_B_AS"/>
</dbReference>
<dbReference type="Proteomes" id="UP000799538">
    <property type="component" value="Unassembled WGS sequence"/>
</dbReference>
<dbReference type="OrthoDB" id="6846267at2759"/>
<dbReference type="GO" id="GO:0016787">
    <property type="term" value="F:hydrolase activity"/>
    <property type="evidence" value="ECO:0007669"/>
    <property type="project" value="UniProtKB-KW"/>
</dbReference>
<dbReference type="Pfam" id="PF00135">
    <property type="entry name" value="COesterase"/>
    <property type="match status" value="1"/>
</dbReference>
<name>A0A6A6GEW4_9PEZI</name>
<dbReference type="InterPro" id="IPR002018">
    <property type="entry name" value="CarbesteraseB"/>
</dbReference>
<comment type="similarity">
    <text evidence="1 3">Belongs to the type-B carboxylesterase/lipase family.</text>
</comment>
<gene>
    <name evidence="5" type="ORF">BDZ85DRAFT_288860</name>
</gene>
<evidence type="ECO:0000313" key="5">
    <source>
        <dbReference type="EMBL" id="KAF2224053.1"/>
    </source>
</evidence>
<evidence type="ECO:0000256" key="3">
    <source>
        <dbReference type="RuleBase" id="RU361235"/>
    </source>
</evidence>
<dbReference type="AlphaFoldDB" id="A0A6A6GEW4"/>
<keyword evidence="2 3" id="KW-0378">Hydrolase</keyword>
<organism evidence="5 6">
    <name type="scientific">Elsinoe ampelina</name>
    <dbReference type="NCBI Taxonomy" id="302913"/>
    <lineage>
        <taxon>Eukaryota</taxon>
        <taxon>Fungi</taxon>
        <taxon>Dikarya</taxon>
        <taxon>Ascomycota</taxon>
        <taxon>Pezizomycotina</taxon>
        <taxon>Dothideomycetes</taxon>
        <taxon>Dothideomycetidae</taxon>
        <taxon>Myriangiales</taxon>
        <taxon>Elsinoaceae</taxon>
        <taxon>Elsinoe</taxon>
    </lineage>
</organism>
<dbReference type="SUPFAM" id="SSF53474">
    <property type="entry name" value="alpha/beta-Hydrolases"/>
    <property type="match status" value="1"/>
</dbReference>
<keyword evidence="6" id="KW-1185">Reference proteome</keyword>
<proteinExistence type="inferred from homology"/>
<evidence type="ECO:0000256" key="2">
    <source>
        <dbReference type="ARBA" id="ARBA00022801"/>
    </source>
</evidence>
<protein>
    <recommendedName>
        <fullName evidence="3">Carboxylic ester hydrolase</fullName>
        <ecNumber evidence="3">3.1.1.-</ecNumber>
    </recommendedName>
</protein>
<dbReference type="Gene3D" id="3.40.50.1820">
    <property type="entry name" value="alpha/beta hydrolase"/>
    <property type="match status" value="1"/>
</dbReference>
<dbReference type="PANTHER" id="PTHR43142:SF4">
    <property type="entry name" value="CARBOXYLIC ESTER HYDROLASE"/>
    <property type="match status" value="1"/>
</dbReference>
<evidence type="ECO:0000256" key="1">
    <source>
        <dbReference type="ARBA" id="ARBA00005964"/>
    </source>
</evidence>
<evidence type="ECO:0000259" key="4">
    <source>
        <dbReference type="Pfam" id="PF00135"/>
    </source>
</evidence>